<sequence length="183" mass="20913">MTDNSVFKRLSQTLNPNRRAIRNRLLSNPYYRLRSRDEIEIALELGLTIDVNRASVDDWLRLPGISIHQARSLVDLAGMGVQLLCPEDLAAALSIPIGRLHPFVPLLDFCYYDPDSLALPQRLNPNTATVEQLGQIPILPPPLARHLVENRLQYGAYRNLADLQQRLALNNHLTEQLMNYLRW</sequence>
<dbReference type="EMBL" id="JADEWZ010000016">
    <property type="protein sequence ID" value="MBE9116614.1"/>
    <property type="molecule type" value="Genomic_DNA"/>
</dbReference>
<comment type="caution">
    <text evidence="1">The sequence shown here is derived from an EMBL/GenBank/DDBJ whole genome shotgun (WGS) entry which is preliminary data.</text>
</comment>
<keyword evidence="2" id="KW-1185">Reference proteome</keyword>
<gene>
    <name evidence="1" type="ORF">IQ249_11955</name>
</gene>
<dbReference type="RefSeq" id="WP_194029709.1">
    <property type="nucleotide sequence ID" value="NZ_JADEWZ010000016.1"/>
</dbReference>
<organism evidence="1 2">
    <name type="scientific">Lusitaniella coriacea LEGE 07157</name>
    <dbReference type="NCBI Taxonomy" id="945747"/>
    <lineage>
        <taxon>Bacteria</taxon>
        <taxon>Bacillati</taxon>
        <taxon>Cyanobacteriota</taxon>
        <taxon>Cyanophyceae</taxon>
        <taxon>Spirulinales</taxon>
        <taxon>Lusitaniellaceae</taxon>
        <taxon>Lusitaniella</taxon>
    </lineage>
</organism>
<dbReference type="Gene3D" id="1.10.150.320">
    <property type="entry name" value="Photosystem II 12 kDa extrinsic protein"/>
    <property type="match status" value="1"/>
</dbReference>
<dbReference type="Pfam" id="PF12836">
    <property type="entry name" value="HHH_3"/>
    <property type="match status" value="1"/>
</dbReference>
<reference evidence="1" key="1">
    <citation type="submission" date="2020-10" db="EMBL/GenBank/DDBJ databases">
        <authorList>
            <person name="Castelo-Branco R."/>
            <person name="Eusebio N."/>
            <person name="Adriana R."/>
            <person name="Vieira A."/>
            <person name="Brugerolle De Fraissinette N."/>
            <person name="Rezende De Castro R."/>
            <person name="Schneider M.P."/>
            <person name="Vasconcelos V."/>
            <person name="Leao P.N."/>
        </authorList>
    </citation>
    <scope>NUCLEOTIDE SEQUENCE</scope>
    <source>
        <strain evidence="1">LEGE 07157</strain>
    </source>
</reference>
<accession>A0A8J7J2W6</accession>
<evidence type="ECO:0000313" key="1">
    <source>
        <dbReference type="EMBL" id="MBE9116614.1"/>
    </source>
</evidence>
<dbReference type="Proteomes" id="UP000654482">
    <property type="component" value="Unassembled WGS sequence"/>
</dbReference>
<keyword evidence="1" id="KW-0238">DNA-binding</keyword>
<dbReference type="AlphaFoldDB" id="A0A8J7J2W6"/>
<dbReference type="InterPro" id="IPR010994">
    <property type="entry name" value="RuvA_2-like"/>
</dbReference>
<evidence type="ECO:0000313" key="2">
    <source>
        <dbReference type="Proteomes" id="UP000654482"/>
    </source>
</evidence>
<name>A0A8J7J2W6_9CYAN</name>
<proteinExistence type="predicted"/>
<dbReference type="SUPFAM" id="SSF81585">
    <property type="entry name" value="PsbU/PolX domain-like"/>
    <property type="match status" value="1"/>
</dbReference>
<dbReference type="SUPFAM" id="SSF47781">
    <property type="entry name" value="RuvA domain 2-like"/>
    <property type="match status" value="1"/>
</dbReference>
<dbReference type="GO" id="GO:0003677">
    <property type="term" value="F:DNA binding"/>
    <property type="evidence" value="ECO:0007669"/>
    <property type="project" value="UniProtKB-KW"/>
</dbReference>
<protein>
    <submittedName>
        <fullName evidence="1">ComEA family DNA-binding protein</fullName>
    </submittedName>
</protein>